<proteinExistence type="predicted"/>
<sequence>MSLSCQKHLFSLEEGIHYINCATMAPNLKSVEEAGIQGILRKTQPQNITSQSFFETTEPVKNAYAKLINCPDPERIVLLPSSSYGMAIVAKNLYRKPNIRAGQEIVMVSEEFPSDVYAWEEVCINLGLKMRVVHPPASLENRGKIWNEKLLEAITSNTCLVVVSPTHWADGTSFNTEIIGQHCRSVGALLVLDGTQSIGAMPFDVQKVQPDAIINPGYKWLLGPYSAGVAYFGAFFDEGNPLERNWINRVGSEDFKNLINYQTQYRAKADRYNMGERSNFILNPMLTAAIEQINVWGVNAINNYCDELLKEPLEILQAHGYWVEEKPYRSSHLVGIRIPEHVDYQKIQAALQERKVFVSFRGQSIRLAPHLYNDMNDIDVLMDGLLKGIQ</sequence>
<name>A0ABU5QQS2_9BACT</name>
<dbReference type="InterPro" id="IPR000192">
    <property type="entry name" value="Aminotrans_V_dom"/>
</dbReference>
<keyword evidence="4" id="KW-1185">Reference proteome</keyword>
<evidence type="ECO:0000313" key="4">
    <source>
        <dbReference type="Proteomes" id="UP001304671"/>
    </source>
</evidence>
<dbReference type="RefSeq" id="WP_323251040.1">
    <property type="nucleotide sequence ID" value="NZ_JAYFUL010000030.1"/>
</dbReference>
<feature type="domain" description="Aminotransferase class V" evidence="2">
    <location>
        <begin position="50"/>
        <end position="363"/>
    </location>
</feature>
<organism evidence="3 4">
    <name type="scientific">Arcicella aquatica</name>
    <dbReference type="NCBI Taxonomy" id="217141"/>
    <lineage>
        <taxon>Bacteria</taxon>
        <taxon>Pseudomonadati</taxon>
        <taxon>Bacteroidota</taxon>
        <taxon>Cytophagia</taxon>
        <taxon>Cytophagales</taxon>
        <taxon>Flectobacillaceae</taxon>
        <taxon>Arcicella</taxon>
    </lineage>
</organism>
<dbReference type="InterPro" id="IPR015421">
    <property type="entry name" value="PyrdxlP-dep_Trfase_major"/>
</dbReference>
<dbReference type="GO" id="GO:0008483">
    <property type="term" value="F:transaminase activity"/>
    <property type="evidence" value="ECO:0007669"/>
    <property type="project" value="UniProtKB-KW"/>
</dbReference>
<dbReference type="Gene3D" id="3.90.1150.10">
    <property type="entry name" value="Aspartate Aminotransferase, domain 1"/>
    <property type="match status" value="1"/>
</dbReference>
<protein>
    <submittedName>
        <fullName evidence="3">Aminotransferase class V-fold PLP-dependent enzyme</fullName>
    </submittedName>
</protein>
<keyword evidence="3" id="KW-0032">Aminotransferase</keyword>
<evidence type="ECO:0000313" key="3">
    <source>
        <dbReference type="EMBL" id="MEA5259432.1"/>
    </source>
</evidence>
<comment type="caution">
    <text evidence="3">The sequence shown here is derived from an EMBL/GenBank/DDBJ whole genome shotgun (WGS) entry which is preliminary data.</text>
</comment>
<dbReference type="InterPro" id="IPR015424">
    <property type="entry name" value="PyrdxlP-dep_Trfase"/>
</dbReference>
<evidence type="ECO:0000259" key="2">
    <source>
        <dbReference type="Pfam" id="PF00266"/>
    </source>
</evidence>
<keyword evidence="3" id="KW-0808">Transferase</keyword>
<gene>
    <name evidence="3" type="ORF">VB264_16655</name>
</gene>
<dbReference type="Gene3D" id="3.40.640.10">
    <property type="entry name" value="Type I PLP-dependent aspartate aminotransferase-like (Major domain)"/>
    <property type="match status" value="1"/>
</dbReference>
<dbReference type="Pfam" id="PF00266">
    <property type="entry name" value="Aminotran_5"/>
    <property type="match status" value="1"/>
</dbReference>
<evidence type="ECO:0000256" key="1">
    <source>
        <dbReference type="ARBA" id="ARBA00022898"/>
    </source>
</evidence>
<dbReference type="EMBL" id="JAYFUL010000030">
    <property type="protein sequence ID" value="MEA5259432.1"/>
    <property type="molecule type" value="Genomic_DNA"/>
</dbReference>
<reference evidence="3 4" key="1">
    <citation type="submission" date="2023-12" db="EMBL/GenBank/DDBJ databases">
        <title>Novel species of the genus Arcicella isolated from rivers.</title>
        <authorList>
            <person name="Lu H."/>
        </authorList>
    </citation>
    <scope>NUCLEOTIDE SEQUENCE [LARGE SCALE GENOMIC DNA]</scope>
    <source>
        <strain evidence="3 4">LMG 21963</strain>
    </source>
</reference>
<dbReference type="PANTHER" id="PTHR43586">
    <property type="entry name" value="CYSTEINE DESULFURASE"/>
    <property type="match status" value="1"/>
</dbReference>
<dbReference type="InterPro" id="IPR015422">
    <property type="entry name" value="PyrdxlP-dep_Trfase_small"/>
</dbReference>
<accession>A0ABU5QQS2</accession>
<dbReference type="PANTHER" id="PTHR43586:SF15">
    <property type="entry name" value="BLR3095 PROTEIN"/>
    <property type="match status" value="1"/>
</dbReference>
<dbReference type="Proteomes" id="UP001304671">
    <property type="component" value="Unassembled WGS sequence"/>
</dbReference>
<dbReference type="SUPFAM" id="SSF53383">
    <property type="entry name" value="PLP-dependent transferases"/>
    <property type="match status" value="1"/>
</dbReference>
<keyword evidence="1" id="KW-0663">Pyridoxal phosphate</keyword>